<comment type="caution">
    <text evidence="1">The sequence shown here is derived from an EMBL/GenBank/DDBJ whole genome shotgun (WGS) entry which is preliminary data.</text>
</comment>
<protein>
    <submittedName>
        <fullName evidence="1">Uncharacterized protein</fullName>
    </submittedName>
</protein>
<proteinExistence type="predicted"/>
<keyword evidence="2" id="KW-1185">Reference proteome</keyword>
<dbReference type="EMBL" id="PGGN01000001">
    <property type="protein sequence ID" value="PSH59395.1"/>
    <property type="molecule type" value="Genomic_DNA"/>
</dbReference>
<reference evidence="2" key="1">
    <citation type="submission" date="2017-11" db="EMBL/GenBank/DDBJ databases">
        <authorList>
            <person name="Kuznetsova I."/>
            <person name="Sazanova A."/>
            <person name="Chirak E."/>
            <person name="Safronova V."/>
            <person name="Willems A."/>
        </authorList>
    </citation>
    <scope>NUCLEOTIDE SEQUENCE [LARGE SCALE GENOMIC DNA]</scope>
    <source>
        <strain evidence="2">PEPV15</strain>
    </source>
</reference>
<gene>
    <name evidence="1" type="ORF">CU100_00945</name>
</gene>
<dbReference type="AlphaFoldDB" id="A0A2P7AYW2"/>
<name>A0A2P7AYW2_9HYPH</name>
<evidence type="ECO:0000313" key="1">
    <source>
        <dbReference type="EMBL" id="PSH59395.1"/>
    </source>
</evidence>
<organism evidence="1 2">
    <name type="scientific">Phyllobacterium endophyticum</name>
    <dbReference type="NCBI Taxonomy" id="1149773"/>
    <lineage>
        <taxon>Bacteria</taxon>
        <taxon>Pseudomonadati</taxon>
        <taxon>Pseudomonadota</taxon>
        <taxon>Alphaproteobacteria</taxon>
        <taxon>Hyphomicrobiales</taxon>
        <taxon>Phyllobacteriaceae</taxon>
        <taxon>Phyllobacterium</taxon>
    </lineage>
</organism>
<evidence type="ECO:0000313" key="2">
    <source>
        <dbReference type="Proteomes" id="UP000241158"/>
    </source>
</evidence>
<accession>A0A2P7AYW2</accession>
<sequence>MVLRHCKVKRFGLRPKTQLCARKLRAKVENIAPKTPFFIRNASVLLRDRFYFVRGRRATDNFGIKSQEDRLHVFTRSLRGS</sequence>
<dbReference type="Proteomes" id="UP000241158">
    <property type="component" value="Unassembled WGS sequence"/>
</dbReference>